<evidence type="ECO:0000313" key="3">
    <source>
        <dbReference type="Proteomes" id="UP000078540"/>
    </source>
</evidence>
<feature type="transmembrane region" description="Helical" evidence="1">
    <location>
        <begin position="70"/>
        <end position="92"/>
    </location>
</feature>
<evidence type="ECO:0000313" key="2">
    <source>
        <dbReference type="EMBL" id="KYM86085.1"/>
    </source>
</evidence>
<keyword evidence="1" id="KW-0812">Transmembrane</keyword>
<dbReference type="AlphaFoldDB" id="A0A151I505"/>
<keyword evidence="3" id="KW-1185">Reference proteome</keyword>
<reference evidence="2 3" key="1">
    <citation type="submission" date="2015-09" db="EMBL/GenBank/DDBJ databases">
        <title>Atta colombica WGS genome.</title>
        <authorList>
            <person name="Nygaard S."/>
            <person name="Hu H."/>
            <person name="Boomsma J."/>
            <person name="Zhang G."/>
        </authorList>
    </citation>
    <scope>NUCLEOTIDE SEQUENCE [LARGE SCALE GENOMIC DNA]</scope>
    <source>
        <strain evidence="2">Treedump-2</strain>
        <tissue evidence="2">Whole body</tissue>
    </source>
</reference>
<accession>A0A151I505</accession>
<keyword evidence="1" id="KW-1133">Transmembrane helix</keyword>
<name>A0A151I505_9HYME</name>
<evidence type="ECO:0000256" key="1">
    <source>
        <dbReference type="SAM" id="Phobius"/>
    </source>
</evidence>
<gene>
    <name evidence="2" type="ORF">ALC53_04279</name>
</gene>
<sequence length="98" mass="10728">MPQQLPESRGTRNFQSGISCLDIRASCLSEHMEKESSIQAIHASWELVQNVAKLFSAECESRIYTCDYEIVAIALSSTIATACSITLVVAGIDLAIEY</sequence>
<dbReference type="EMBL" id="KQ976445">
    <property type="protein sequence ID" value="KYM86085.1"/>
    <property type="molecule type" value="Genomic_DNA"/>
</dbReference>
<keyword evidence="1" id="KW-0472">Membrane</keyword>
<organism evidence="2 3">
    <name type="scientific">Atta colombica</name>
    <dbReference type="NCBI Taxonomy" id="520822"/>
    <lineage>
        <taxon>Eukaryota</taxon>
        <taxon>Metazoa</taxon>
        <taxon>Ecdysozoa</taxon>
        <taxon>Arthropoda</taxon>
        <taxon>Hexapoda</taxon>
        <taxon>Insecta</taxon>
        <taxon>Pterygota</taxon>
        <taxon>Neoptera</taxon>
        <taxon>Endopterygota</taxon>
        <taxon>Hymenoptera</taxon>
        <taxon>Apocrita</taxon>
        <taxon>Aculeata</taxon>
        <taxon>Formicoidea</taxon>
        <taxon>Formicidae</taxon>
        <taxon>Myrmicinae</taxon>
        <taxon>Atta</taxon>
    </lineage>
</organism>
<proteinExistence type="predicted"/>
<protein>
    <submittedName>
        <fullName evidence="2">Uncharacterized protein</fullName>
    </submittedName>
</protein>
<dbReference type="Proteomes" id="UP000078540">
    <property type="component" value="Unassembled WGS sequence"/>
</dbReference>